<dbReference type="Gene3D" id="2.30.40.10">
    <property type="entry name" value="Urease, subunit C, domain 1"/>
    <property type="match status" value="1"/>
</dbReference>
<dbReference type="PANTHER" id="PTHR11647:SF1">
    <property type="entry name" value="COLLAPSIN RESPONSE MEDIATOR PROTEIN"/>
    <property type="match status" value="1"/>
</dbReference>
<dbReference type="PANTHER" id="PTHR11647">
    <property type="entry name" value="HYDRANTOINASE/DIHYDROPYRIMIDINASE FAMILY MEMBER"/>
    <property type="match status" value="1"/>
</dbReference>
<accession>A0ABU0LJH6</accession>
<dbReference type="Pfam" id="PF07969">
    <property type="entry name" value="Amidohydro_3"/>
    <property type="match status" value="1"/>
</dbReference>
<sequence>MLTLIRGGRVIDPAHGRDGIGEVWVEGDRIIAAPESRTPDHVIDATGMVVMAGAIDVHSHIAGGNVILSRLLLPELHVNELGDPNRPFGSACGSAAQTGRLYARMGYTTVIEPALPPSAALATHLELEDVPFIDRGALTVMGNDDQLLALLRAGESRTAVRDLTAQTLALSRGLGLKVINAGGAAAFKENVRTFDLDDEVPSYGLTSRRILTALLDAHEAVGVPHPLHVHCNNLGAPGAFETMIETMRTAEGRPIHFAHAQFYAYAAHTAGGISSAAETLCAALAAHPNVTLDVGQVVFGQTCTISLDILRQFSARGAADPKKWIIVDGDAEGGGLVPFNYKRGSVFNALQFMIGLELFLLSPDPWRVLLTTDHPNGGPFTAYPRLIHLLMDKEERTRELANLPSKAVARCGLSAIAREFTLAEVAIMTRAAPARLLGLADRGHLAPGAKADIAIYRDQADRTAMFSIAALVLKDGETIVREGAVAAVHRGRTLTLAPQADAAMTRRTETYLQDRFGRGLDSFRVPEAAFARDVFAPQPCRV</sequence>
<keyword evidence="3" id="KW-1185">Reference proteome</keyword>
<protein>
    <submittedName>
        <fullName evidence="2">Formylmethanofuran dehydrogenase subunit A</fullName>
        <ecNumber evidence="2">1.2.7.12</ecNumber>
    </submittedName>
</protein>
<dbReference type="SUPFAM" id="SSF51338">
    <property type="entry name" value="Composite domain of metallo-dependent hydrolases"/>
    <property type="match status" value="2"/>
</dbReference>
<evidence type="ECO:0000313" key="3">
    <source>
        <dbReference type="Proteomes" id="UP001241747"/>
    </source>
</evidence>
<dbReference type="GO" id="GO:0018493">
    <property type="term" value="F:formylmethanofuran dehydrogenase activity"/>
    <property type="evidence" value="ECO:0007669"/>
    <property type="project" value="UniProtKB-EC"/>
</dbReference>
<keyword evidence="2" id="KW-0560">Oxidoreductase</keyword>
<name>A0ABU0LJH6_XANAG</name>
<gene>
    <name evidence="2" type="ORF">QOZ94_004118</name>
</gene>
<dbReference type="Proteomes" id="UP001241747">
    <property type="component" value="Unassembled WGS sequence"/>
</dbReference>
<proteinExistence type="predicted"/>
<dbReference type="EC" id="1.2.7.12" evidence="2"/>
<feature type="domain" description="Amidohydrolase 3" evidence="1">
    <location>
        <begin position="42"/>
        <end position="479"/>
    </location>
</feature>
<dbReference type="NCBIfam" id="TIGR03121">
    <property type="entry name" value="one_C_dehyd_A"/>
    <property type="match status" value="1"/>
</dbReference>
<reference evidence="2 3" key="1">
    <citation type="submission" date="2023-07" db="EMBL/GenBank/DDBJ databases">
        <title>Genomic Encyclopedia of Type Strains, Phase IV (KMG-IV): sequencing the most valuable type-strain genomes for metagenomic binning, comparative biology and taxonomic classification.</title>
        <authorList>
            <person name="Goeker M."/>
        </authorList>
    </citation>
    <scope>NUCLEOTIDE SEQUENCE [LARGE SCALE GENOMIC DNA]</scope>
    <source>
        <strain evidence="2 3">DSM 3770</strain>
    </source>
</reference>
<dbReference type="InterPro" id="IPR050378">
    <property type="entry name" value="Metallo-dep_Hydrolases_sf"/>
</dbReference>
<comment type="caution">
    <text evidence="2">The sequence shown here is derived from an EMBL/GenBank/DDBJ whole genome shotgun (WGS) entry which is preliminary data.</text>
</comment>
<evidence type="ECO:0000313" key="2">
    <source>
        <dbReference type="EMBL" id="MDQ0507295.1"/>
    </source>
</evidence>
<organism evidence="2 3">
    <name type="scientific">Xanthobacter agilis</name>
    <dbReference type="NCBI Taxonomy" id="47492"/>
    <lineage>
        <taxon>Bacteria</taxon>
        <taxon>Pseudomonadati</taxon>
        <taxon>Pseudomonadota</taxon>
        <taxon>Alphaproteobacteria</taxon>
        <taxon>Hyphomicrobiales</taxon>
        <taxon>Xanthobacteraceae</taxon>
        <taxon>Xanthobacter</taxon>
    </lineage>
</organism>
<evidence type="ECO:0000259" key="1">
    <source>
        <dbReference type="Pfam" id="PF07969"/>
    </source>
</evidence>
<dbReference type="InterPro" id="IPR011059">
    <property type="entry name" value="Metal-dep_hydrolase_composite"/>
</dbReference>
<dbReference type="EMBL" id="JAUSVY010000016">
    <property type="protein sequence ID" value="MDQ0507295.1"/>
    <property type="molecule type" value="Genomic_DNA"/>
</dbReference>
<dbReference type="SUPFAM" id="SSF51556">
    <property type="entry name" value="Metallo-dependent hydrolases"/>
    <property type="match status" value="1"/>
</dbReference>
<dbReference type="RefSeq" id="WP_237347458.1">
    <property type="nucleotide sequence ID" value="NZ_JABWGX010000035.1"/>
</dbReference>
<dbReference type="InterPro" id="IPR032466">
    <property type="entry name" value="Metal_Hydrolase"/>
</dbReference>
<dbReference type="InterPro" id="IPR012027">
    <property type="entry name" value="Formylmethanofuran_DH_asu"/>
</dbReference>
<dbReference type="InterPro" id="IPR013108">
    <property type="entry name" value="Amidohydro_3"/>
</dbReference>